<name>A0A6J1RGJ4_9HYME</name>
<sequence>MTCRDFMLRVCSRTSCKMLHEVKNCTNASCNKSNTCKKVHLTDDEVTEINKNIRPFRQNVYLEMTRLAYMLRETFPKECRSQVCTLNMLGECLWPCLACGTCRRNTTITACNNCYISLTKDNMKALRCCHIYCDYCFDRLPFTVKGPLPLWCCEVCSKWAIIFILY</sequence>
<keyword evidence="1" id="KW-1185">Reference proteome</keyword>
<gene>
    <name evidence="2" type="primary">LOC112468928</name>
</gene>
<dbReference type="AlphaFoldDB" id="A0A6J1RGJ4"/>
<accession>A0A6J1RGJ4</accession>
<dbReference type="Proteomes" id="UP000504618">
    <property type="component" value="Unplaced"/>
</dbReference>
<protein>
    <submittedName>
        <fullName evidence="2">Uncharacterized protein LOC112468928</fullName>
    </submittedName>
</protein>
<organism evidence="1 2">
    <name type="scientific">Temnothorax curvispinosus</name>
    <dbReference type="NCBI Taxonomy" id="300111"/>
    <lineage>
        <taxon>Eukaryota</taxon>
        <taxon>Metazoa</taxon>
        <taxon>Ecdysozoa</taxon>
        <taxon>Arthropoda</taxon>
        <taxon>Hexapoda</taxon>
        <taxon>Insecta</taxon>
        <taxon>Pterygota</taxon>
        <taxon>Neoptera</taxon>
        <taxon>Endopterygota</taxon>
        <taxon>Hymenoptera</taxon>
        <taxon>Apocrita</taxon>
        <taxon>Aculeata</taxon>
        <taxon>Formicoidea</taxon>
        <taxon>Formicidae</taxon>
        <taxon>Myrmicinae</taxon>
        <taxon>Temnothorax</taxon>
    </lineage>
</organism>
<reference evidence="2" key="1">
    <citation type="submission" date="2025-08" db="UniProtKB">
        <authorList>
            <consortium name="RefSeq"/>
        </authorList>
    </citation>
    <scope>IDENTIFICATION</scope>
    <source>
        <tissue evidence="2">Whole body</tissue>
    </source>
</reference>
<dbReference type="GeneID" id="112468928"/>
<proteinExistence type="predicted"/>
<dbReference type="OrthoDB" id="7547719at2759"/>
<dbReference type="RefSeq" id="XP_024894114.1">
    <property type="nucleotide sequence ID" value="XM_025038346.1"/>
</dbReference>
<evidence type="ECO:0000313" key="2">
    <source>
        <dbReference type="RefSeq" id="XP_024894114.1"/>
    </source>
</evidence>
<evidence type="ECO:0000313" key="1">
    <source>
        <dbReference type="Proteomes" id="UP000504618"/>
    </source>
</evidence>